<dbReference type="AlphaFoldDB" id="A0A073JPM3"/>
<sequence>MAETLEGKKLVGSRSADKVMYYYKLIKHEKTGIPCHILGTQGATSGTNTKTLGTTATKQFNIKDTGSINQQRVVNVVMTTGDGFKTDVARDLYYTWEHGEEMLLYRVDWNTLRTVNGKKVVDAEMAVVLISALPETEALNTPVTQNVTFEVQGATRRYDEDGFPFTLSQEDFDDGIFTDTIKYFNFGKPSEFGVDADGNIIDNTKDDSHAGDHTATVGLDGSKPASNNQ</sequence>
<feature type="compositionally biased region" description="Basic and acidic residues" evidence="1">
    <location>
        <begin position="203"/>
        <end position="212"/>
    </location>
</feature>
<name>A0A073JPM3_LIMRT</name>
<dbReference type="EMBL" id="JOSX01000013">
    <property type="protein sequence ID" value="KEK15446.1"/>
    <property type="molecule type" value="Genomic_DNA"/>
</dbReference>
<evidence type="ECO:0008006" key="6">
    <source>
        <dbReference type="Google" id="ProtNLM"/>
    </source>
</evidence>
<proteinExistence type="predicted"/>
<feature type="region of interest" description="Disordered" evidence="1">
    <location>
        <begin position="203"/>
        <end position="229"/>
    </location>
</feature>
<dbReference type="Proteomes" id="UP000460207">
    <property type="component" value="Unassembled WGS sequence"/>
</dbReference>
<protein>
    <recommendedName>
        <fullName evidence="6">Phage tail protein</fullName>
    </recommendedName>
</protein>
<dbReference type="RefSeq" id="WP_035168711.1">
    <property type="nucleotide sequence ID" value="NZ_CP128363.1"/>
</dbReference>
<evidence type="ECO:0000313" key="5">
    <source>
        <dbReference type="Proteomes" id="UP000460207"/>
    </source>
</evidence>
<accession>A0A073JPM3</accession>
<evidence type="ECO:0000313" key="2">
    <source>
        <dbReference type="EMBL" id="KEK15446.1"/>
    </source>
</evidence>
<dbReference type="PATRIC" id="fig|1598.90.peg.745"/>
<organism evidence="2 4">
    <name type="scientific">Limosilactobacillus reuteri</name>
    <name type="common">Lactobacillus reuteri</name>
    <dbReference type="NCBI Taxonomy" id="1598"/>
    <lineage>
        <taxon>Bacteria</taxon>
        <taxon>Bacillati</taxon>
        <taxon>Bacillota</taxon>
        <taxon>Bacilli</taxon>
        <taxon>Lactobacillales</taxon>
        <taxon>Lactobacillaceae</taxon>
        <taxon>Limosilactobacillus</taxon>
    </lineage>
</organism>
<evidence type="ECO:0000256" key="1">
    <source>
        <dbReference type="SAM" id="MobiDB-lite"/>
    </source>
</evidence>
<evidence type="ECO:0000313" key="3">
    <source>
        <dbReference type="EMBL" id="MRG89937.1"/>
    </source>
</evidence>
<reference evidence="2 4" key="1">
    <citation type="submission" date="2014-06" db="EMBL/GenBank/DDBJ databases">
        <title>Genetic determinant of reutericyclin biosynthesis of Lactobacillus reuteri.</title>
        <authorList>
            <person name="Lin X."/>
            <person name="Duar R."/>
            <person name="Walter J."/>
            <person name="Gaenzle M."/>
        </authorList>
    </citation>
    <scope>NUCLEOTIDE SEQUENCE [LARGE SCALE GENOMIC DNA]</scope>
    <source>
        <strain evidence="2 4">LTH2584</strain>
    </source>
</reference>
<dbReference type="EMBL" id="WJND01000012">
    <property type="protein sequence ID" value="MRG89937.1"/>
    <property type="molecule type" value="Genomic_DNA"/>
</dbReference>
<dbReference type="Proteomes" id="UP000027731">
    <property type="component" value="Unassembled WGS sequence"/>
</dbReference>
<reference evidence="3 5" key="2">
    <citation type="submission" date="2019-11" db="EMBL/GenBank/DDBJ databases">
        <title>Draft genome sequence of 12 host-associated Lactobacillus reuteri rodent strains.</title>
        <authorList>
            <person name="Zhang S."/>
            <person name="Ozcam M."/>
            <person name="Van Pijkeren J.P."/>
        </authorList>
    </citation>
    <scope>NUCLEOTIDE SEQUENCE [LARGE SCALE GENOMIC DNA]</scope>
    <source>
        <strain evidence="3 5">N4I</strain>
    </source>
</reference>
<comment type="caution">
    <text evidence="2">The sequence shown here is derived from an EMBL/GenBank/DDBJ whole genome shotgun (WGS) entry which is preliminary data.</text>
</comment>
<evidence type="ECO:0000313" key="4">
    <source>
        <dbReference type="Proteomes" id="UP000027731"/>
    </source>
</evidence>
<gene>
    <name evidence="3" type="ORF">GIX76_08070</name>
    <name evidence="2" type="ORF">LR3_06575</name>
</gene>